<dbReference type="Pfam" id="PF07859">
    <property type="entry name" value="Abhydrolase_3"/>
    <property type="match status" value="1"/>
</dbReference>
<dbReference type="InterPro" id="IPR013094">
    <property type="entry name" value="AB_hydrolase_3"/>
</dbReference>
<sequence>MSGLLPQQTPHAAPPSVTRPPFDSAFKNAGGLAHFTDELKLDAVREYASKDSIDAILDKFPHLAHAEYSVPAVMGFDDHSTVLSTFQSKSSTNTKKSVLYYIHGGGQVSGNRFSGLDAVISLLPNNDDIVFASIEYRLAPEHRAPAGAEDCYAGLVYLADKSVELGIDPSKFVVFGISGGGPLAAASCMLSRNRRYPQIRAQMLSVPMLDDRDDIGVSWKQFETGTLWPGKSNRMAWDMVLGPERGGPHVDEIQCAARATDLSKLPPAFIDVGECEVFRDGAVAYASRLWESGGTAELHVWPGVYHGAHLLEDTPVTRAMLAAEKDYIVRALGIREG</sequence>
<dbReference type="InterPro" id="IPR050300">
    <property type="entry name" value="GDXG_lipolytic_enzyme"/>
</dbReference>
<feature type="region of interest" description="Disordered" evidence="2">
    <location>
        <begin position="1"/>
        <end position="20"/>
    </location>
</feature>
<accession>A0A1L9Q203</accession>
<evidence type="ECO:0000313" key="4">
    <source>
        <dbReference type="EMBL" id="OJJ07746.1"/>
    </source>
</evidence>
<dbReference type="AlphaFoldDB" id="A0A1L9Q203"/>
<dbReference type="RefSeq" id="XP_040673508.1">
    <property type="nucleotide sequence ID" value="XM_040810803.1"/>
</dbReference>
<dbReference type="EMBL" id="KV878138">
    <property type="protein sequence ID" value="OJJ07746.1"/>
    <property type="molecule type" value="Genomic_DNA"/>
</dbReference>
<reference evidence="5" key="1">
    <citation type="journal article" date="2017" name="Genome Biol.">
        <title>Comparative genomics reveals high biological diversity and specific adaptations in the industrially and medically important fungal genus Aspergillus.</title>
        <authorList>
            <person name="de Vries R.P."/>
            <person name="Riley R."/>
            <person name="Wiebenga A."/>
            <person name="Aguilar-Osorio G."/>
            <person name="Amillis S."/>
            <person name="Uchima C.A."/>
            <person name="Anderluh G."/>
            <person name="Asadollahi M."/>
            <person name="Askin M."/>
            <person name="Barry K."/>
            <person name="Battaglia E."/>
            <person name="Bayram O."/>
            <person name="Benocci T."/>
            <person name="Braus-Stromeyer S.A."/>
            <person name="Caldana C."/>
            <person name="Canovas D."/>
            <person name="Cerqueira G.C."/>
            <person name="Chen F."/>
            <person name="Chen W."/>
            <person name="Choi C."/>
            <person name="Clum A."/>
            <person name="Dos Santos R.A."/>
            <person name="Damasio A.R."/>
            <person name="Diallinas G."/>
            <person name="Emri T."/>
            <person name="Fekete E."/>
            <person name="Flipphi M."/>
            <person name="Freyberg S."/>
            <person name="Gallo A."/>
            <person name="Gournas C."/>
            <person name="Habgood R."/>
            <person name="Hainaut M."/>
            <person name="Harispe M.L."/>
            <person name="Henrissat B."/>
            <person name="Hilden K.S."/>
            <person name="Hope R."/>
            <person name="Hossain A."/>
            <person name="Karabika E."/>
            <person name="Karaffa L."/>
            <person name="Karanyi Z."/>
            <person name="Krasevec N."/>
            <person name="Kuo A."/>
            <person name="Kusch H."/>
            <person name="LaButti K."/>
            <person name="Lagendijk E.L."/>
            <person name="Lapidus A."/>
            <person name="Levasseur A."/>
            <person name="Lindquist E."/>
            <person name="Lipzen A."/>
            <person name="Logrieco A.F."/>
            <person name="MacCabe A."/>
            <person name="Maekelae M.R."/>
            <person name="Malavazi I."/>
            <person name="Melin P."/>
            <person name="Meyer V."/>
            <person name="Mielnichuk N."/>
            <person name="Miskei M."/>
            <person name="Molnar A.P."/>
            <person name="Mule G."/>
            <person name="Ngan C.Y."/>
            <person name="Orejas M."/>
            <person name="Orosz E."/>
            <person name="Ouedraogo J.P."/>
            <person name="Overkamp K.M."/>
            <person name="Park H.-S."/>
            <person name="Perrone G."/>
            <person name="Piumi F."/>
            <person name="Punt P.J."/>
            <person name="Ram A.F."/>
            <person name="Ramon A."/>
            <person name="Rauscher S."/>
            <person name="Record E."/>
            <person name="Riano-Pachon D.M."/>
            <person name="Robert V."/>
            <person name="Roehrig J."/>
            <person name="Ruller R."/>
            <person name="Salamov A."/>
            <person name="Salih N.S."/>
            <person name="Samson R.A."/>
            <person name="Sandor E."/>
            <person name="Sanguinetti M."/>
            <person name="Schuetze T."/>
            <person name="Sepcic K."/>
            <person name="Shelest E."/>
            <person name="Sherlock G."/>
            <person name="Sophianopoulou V."/>
            <person name="Squina F.M."/>
            <person name="Sun H."/>
            <person name="Susca A."/>
            <person name="Todd R.B."/>
            <person name="Tsang A."/>
            <person name="Unkles S.E."/>
            <person name="van de Wiele N."/>
            <person name="van Rossen-Uffink D."/>
            <person name="Oliveira J.V."/>
            <person name="Vesth T.C."/>
            <person name="Visser J."/>
            <person name="Yu J.-H."/>
            <person name="Zhou M."/>
            <person name="Andersen M.R."/>
            <person name="Archer D.B."/>
            <person name="Baker S.E."/>
            <person name="Benoit I."/>
            <person name="Brakhage A.A."/>
            <person name="Braus G.H."/>
            <person name="Fischer R."/>
            <person name="Frisvad J.C."/>
            <person name="Goldman G.H."/>
            <person name="Houbraken J."/>
            <person name="Oakley B."/>
            <person name="Pocsi I."/>
            <person name="Scazzocchio C."/>
            <person name="Seiboth B."/>
            <person name="vanKuyk P.A."/>
            <person name="Wortman J."/>
            <person name="Dyer P.S."/>
            <person name="Grigoriev I.V."/>
        </authorList>
    </citation>
    <scope>NUCLEOTIDE SEQUENCE [LARGE SCALE GENOMIC DNA]</scope>
    <source>
        <strain evidence="5">CBS 583.65</strain>
    </source>
</reference>
<evidence type="ECO:0000313" key="5">
    <source>
        <dbReference type="Proteomes" id="UP000184073"/>
    </source>
</evidence>
<name>A0A1L9Q203_ASPVE</name>
<dbReference type="InterPro" id="IPR029058">
    <property type="entry name" value="AB_hydrolase_fold"/>
</dbReference>
<dbReference type="PANTHER" id="PTHR48081:SF8">
    <property type="entry name" value="ALPHA_BETA HYDROLASE FOLD-3 DOMAIN-CONTAINING PROTEIN-RELATED"/>
    <property type="match status" value="1"/>
</dbReference>
<organism evidence="4 5">
    <name type="scientific">Aspergillus versicolor CBS 583.65</name>
    <dbReference type="NCBI Taxonomy" id="1036611"/>
    <lineage>
        <taxon>Eukaryota</taxon>
        <taxon>Fungi</taxon>
        <taxon>Dikarya</taxon>
        <taxon>Ascomycota</taxon>
        <taxon>Pezizomycotina</taxon>
        <taxon>Eurotiomycetes</taxon>
        <taxon>Eurotiomycetidae</taxon>
        <taxon>Eurotiales</taxon>
        <taxon>Aspergillaceae</taxon>
        <taxon>Aspergillus</taxon>
        <taxon>Aspergillus subgen. Nidulantes</taxon>
    </lineage>
</organism>
<dbReference type="PANTHER" id="PTHR48081">
    <property type="entry name" value="AB HYDROLASE SUPERFAMILY PROTEIN C4A8.06C"/>
    <property type="match status" value="1"/>
</dbReference>
<dbReference type="Gene3D" id="3.40.50.1820">
    <property type="entry name" value="alpha/beta hydrolase"/>
    <property type="match status" value="1"/>
</dbReference>
<dbReference type="VEuPathDB" id="FungiDB:ASPVEDRAFT_33940"/>
<dbReference type="STRING" id="1036611.A0A1L9Q203"/>
<dbReference type="GO" id="GO:0016787">
    <property type="term" value="F:hydrolase activity"/>
    <property type="evidence" value="ECO:0007669"/>
    <property type="project" value="UniProtKB-KW"/>
</dbReference>
<dbReference type="Proteomes" id="UP000184073">
    <property type="component" value="Unassembled WGS sequence"/>
</dbReference>
<dbReference type="OrthoDB" id="433474at2759"/>
<feature type="domain" description="Alpha/beta hydrolase fold-3" evidence="3">
    <location>
        <begin position="100"/>
        <end position="309"/>
    </location>
</feature>
<dbReference type="GeneID" id="63726314"/>
<keyword evidence="1" id="KW-0378">Hydrolase</keyword>
<protein>
    <recommendedName>
        <fullName evidence="3">Alpha/beta hydrolase fold-3 domain-containing protein</fullName>
    </recommendedName>
</protein>
<evidence type="ECO:0000256" key="1">
    <source>
        <dbReference type="ARBA" id="ARBA00022801"/>
    </source>
</evidence>
<keyword evidence="5" id="KW-1185">Reference proteome</keyword>
<evidence type="ECO:0000256" key="2">
    <source>
        <dbReference type="SAM" id="MobiDB-lite"/>
    </source>
</evidence>
<evidence type="ECO:0000259" key="3">
    <source>
        <dbReference type="Pfam" id="PF07859"/>
    </source>
</evidence>
<feature type="compositionally biased region" description="Polar residues" evidence="2">
    <location>
        <begin position="1"/>
        <end position="10"/>
    </location>
</feature>
<proteinExistence type="predicted"/>
<dbReference type="SUPFAM" id="SSF53474">
    <property type="entry name" value="alpha/beta-Hydrolases"/>
    <property type="match status" value="1"/>
</dbReference>
<gene>
    <name evidence="4" type="ORF">ASPVEDRAFT_33940</name>
</gene>